<gene>
    <name evidence="1" type="ORF">FKG95_05400</name>
</gene>
<dbReference type="InterPro" id="IPR009922">
    <property type="entry name" value="DUF1457"/>
</dbReference>
<organism evidence="1 2">
    <name type="scientific">Denitrobaculum tricleocarpae</name>
    <dbReference type="NCBI Taxonomy" id="2591009"/>
    <lineage>
        <taxon>Bacteria</taxon>
        <taxon>Pseudomonadati</taxon>
        <taxon>Pseudomonadota</taxon>
        <taxon>Alphaproteobacteria</taxon>
        <taxon>Rhodospirillales</taxon>
        <taxon>Rhodospirillaceae</taxon>
        <taxon>Denitrobaculum</taxon>
    </lineage>
</organism>
<dbReference type="EMBL" id="VHSH01000002">
    <property type="protein sequence ID" value="TQV81684.1"/>
    <property type="molecule type" value="Genomic_DNA"/>
</dbReference>
<dbReference type="Proteomes" id="UP000315252">
    <property type="component" value="Unassembled WGS sequence"/>
</dbReference>
<reference evidence="1 2" key="1">
    <citation type="submission" date="2019-06" db="EMBL/GenBank/DDBJ databases">
        <title>Whole genome sequence for Rhodospirillaceae sp. R148.</title>
        <authorList>
            <person name="Wang G."/>
        </authorList>
    </citation>
    <scope>NUCLEOTIDE SEQUENCE [LARGE SCALE GENOMIC DNA]</scope>
    <source>
        <strain evidence="1 2">R148</strain>
    </source>
</reference>
<evidence type="ECO:0000313" key="2">
    <source>
        <dbReference type="Proteomes" id="UP000315252"/>
    </source>
</evidence>
<dbReference type="OrthoDB" id="7354362at2"/>
<sequence>MDSVQHPGARISDDWSPLQYDPDLNFEHDLLKDAYSLWQKLRGERELPSRGDLDPVQVPAAMLPHMQLLDIEPGPPIRYRWRLIGTHITSALGRDSTGKYWDQLYVDSTLQSFKRGVELIQTYRRPIRCYGKSDFAQKHFQSFEAIEMPLSEDQNDIRTIWIVAVYS</sequence>
<dbReference type="AlphaFoldDB" id="A0A545TWV6"/>
<evidence type="ECO:0000313" key="1">
    <source>
        <dbReference type="EMBL" id="TQV81684.1"/>
    </source>
</evidence>
<proteinExistence type="predicted"/>
<name>A0A545TWV6_9PROT</name>
<comment type="caution">
    <text evidence="1">The sequence shown here is derived from an EMBL/GenBank/DDBJ whole genome shotgun (WGS) entry which is preliminary data.</text>
</comment>
<protein>
    <submittedName>
        <fullName evidence="1">PAS domain-containing protein</fullName>
    </submittedName>
</protein>
<dbReference type="RefSeq" id="WP_142895315.1">
    <property type="nucleotide sequence ID" value="NZ_ML660053.1"/>
</dbReference>
<keyword evidence="2" id="KW-1185">Reference proteome</keyword>
<accession>A0A545TWV6</accession>
<dbReference type="Pfam" id="PF07310">
    <property type="entry name" value="PAS_5"/>
    <property type="match status" value="1"/>
</dbReference>